<dbReference type="AlphaFoldDB" id="A0AA89Q603"/>
<feature type="compositionally biased region" description="Acidic residues" evidence="2">
    <location>
        <begin position="164"/>
        <end position="175"/>
    </location>
</feature>
<accession>A0AA89Q603</accession>
<dbReference type="Proteomes" id="UP000579531">
    <property type="component" value="Unassembled WGS sequence"/>
</dbReference>
<feature type="region of interest" description="Disordered" evidence="2">
    <location>
        <begin position="122"/>
        <end position="175"/>
    </location>
</feature>
<dbReference type="RefSeq" id="WP_184850908.1">
    <property type="nucleotide sequence ID" value="NZ_BAABFE010000003.1"/>
</dbReference>
<keyword evidence="1" id="KW-0175">Coiled coil</keyword>
<reference evidence="3 4" key="1">
    <citation type="submission" date="2020-08" db="EMBL/GenBank/DDBJ databases">
        <title>Sequencing the genomes of 1000 actinobacteria strains.</title>
        <authorList>
            <person name="Klenk H.-P."/>
        </authorList>
    </citation>
    <scope>NUCLEOTIDE SEQUENCE [LARGE SCALE GENOMIC DNA]</scope>
    <source>
        <strain evidence="3 4">DSM 40129</strain>
    </source>
</reference>
<protein>
    <submittedName>
        <fullName evidence="3">Uncharacterized protein</fullName>
    </submittedName>
</protein>
<gene>
    <name evidence="3" type="ORF">HNR72_005456</name>
</gene>
<sequence>MAAEGERTENTSAGHASGQAHHFSTGGGPGWGPVPPPPPDGRVAELLALLREVRADLERLQSTDEITALRDECEEAEQEISRTGRVTPGLAARFRARLAAAEPAPSLLASVAGLAQALALAEEPLGTPEPDRRRSTQPNPFGGARPGAYGAPAGHTPPGPSTGSDDDEWPDPADG</sequence>
<proteinExistence type="predicted"/>
<evidence type="ECO:0000313" key="3">
    <source>
        <dbReference type="EMBL" id="MBB5814428.1"/>
    </source>
</evidence>
<feature type="coiled-coil region" evidence="1">
    <location>
        <begin position="43"/>
        <end position="86"/>
    </location>
</feature>
<organism evidence="3 4">
    <name type="scientific">Streptomyces collinus</name>
    <dbReference type="NCBI Taxonomy" id="42684"/>
    <lineage>
        <taxon>Bacteria</taxon>
        <taxon>Bacillati</taxon>
        <taxon>Actinomycetota</taxon>
        <taxon>Actinomycetes</taxon>
        <taxon>Kitasatosporales</taxon>
        <taxon>Streptomycetaceae</taxon>
        <taxon>Streptomyces</taxon>
    </lineage>
</organism>
<comment type="caution">
    <text evidence="3">The sequence shown here is derived from an EMBL/GenBank/DDBJ whole genome shotgun (WGS) entry which is preliminary data.</text>
</comment>
<evidence type="ECO:0000256" key="1">
    <source>
        <dbReference type="SAM" id="Coils"/>
    </source>
</evidence>
<feature type="compositionally biased region" description="Low complexity" evidence="2">
    <location>
        <begin position="140"/>
        <end position="154"/>
    </location>
</feature>
<dbReference type="GeneID" id="93841885"/>
<name>A0AA89Q603_STRCU</name>
<evidence type="ECO:0000313" key="4">
    <source>
        <dbReference type="Proteomes" id="UP000579531"/>
    </source>
</evidence>
<feature type="region of interest" description="Disordered" evidence="2">
    <location>
        <begin position="1"/>
        <end position="42"/>
    </location>
</feature>
<evidence type="ECO:0000256" key="2">
    <source>
        <dbReference type="SAM" id="MobiDB-lite"/>
    </source>
</evidence>
<dbReference type="EMBL" id="JACHLX010000001">
    <property type="protein sequence ID" value="MBB5814428.1"/>
    <property type="molecule type" value="Genomic_DNA"/>
</dbReference>
<keyword evidence="4" id="KW-1185">Reference proteome</keyword>